<name>A0AAD4YX46_PRUDU</name>
<reference evidence="1 2" key="1">
    <citation type="journal article" date="2022" name="G3 (Bethesda)">
        <title>Whole-genome sequence and methylome profiling of the almond [Prunus dulcis (Mill.) D.A. Webb] cultivar 'Nonpareil'.</title>
        <authorList>
            <person name="D'Amico-Willman K.M."/>
            <person name="Ouma W.Z."/>
            <person name="Meulia T."/>
            <person name="Sideli G.M."/>
            <person name="Gradziel T.M."/>
            <person name="Fresnedo-Ramirez J."/>
        </authorList>
    </citation>
    <scope>NUCLEOTIDE SEQUENCE [LARGE SCALE GENOMIC DNA]</scope>
    <source>
        <strain evidence="1">Clone GOH B32 T37-40</strain>
    </source>
</reference>
<proteinExistence type="predicted"/>
<dbReference type="EMBL" id="JAJFAZ020000006">
    <property type="protein sequence ID" value="KAI5324711.1"/>
    <property type="molecule type" value="Genomic_DNA"/>
</dbReference>
<dbReference type="Proteomes" id="UP001054821">
    <property type="component" value="Chromosome 6"/>
</dbReference>
<comment type="caution">
    <text evidence="1">The sequence shown here is derived from an EMBL/GenBank/DDBJ whole genome shotgun (WGS) entry which is preliminary data.</text>
</comment>
<accession>A0AAD4YX46</accession>
<evidence type="ECO:0000313" key="1">
    <source>
        <dbReference type="EMBL" id="KAI5324711.1"/>
    </source>
</evidence>
<protein>
    <submittedName>
        <fullName evidence="1">Uncharacterized protein</fullName>
    </submittedName>
</protein>
<evidence type="ECO:0000313" key="2">
    <source>
        <dbReference type="Proteomes" id="UP001054821"/>
    </source>
</evidence>
<gene>
    <name evidence="1" type="ORF">L3X38_033784</name>
</gene>
<organism evidence="1 2">
    <name type="scientific">Prunus dulcis</name>
    <name type="common">Almond</name>
    <name type="synonym">Amygdalus dulcis</name>
    <dbReference type="NCBI Taxonomy" id="3755"/>
    <lineage>
        <taxon>Eukaryota</taxon>
        <taxon>Viridiplantae</taxon>
        <taxon>Streptophyta</taxon>
        <taxon>Embryophyta</taxon>
        <taxon>Tracheophyta</taxon>
        <taxon>Spermatophyta</taxon>
        <taxon>Magnoliopsida</taxon>
        <taxon>eudicotyledons</taxon>
        <taxon>Gunneridae</taxon>
        <taxon>Pentapetalae</taxon>
        <taxon>rosids</taxon>
        <taxon>fabids</taxon>
        <taxon>Rosales</taxon>
        <taxon>Rosaceae</taxon>
        <taxon>Amygdaloideae</taxon>
        <taxon>Amygdaleae</taxon>
        <taxon>Prunus</taxon>
    </lineage>
</organism>
<sequence length="124" mass="13285">MGSGIQNGFDKCGPPRVDAVSEIIPRLVDCVVDLIDDIGALASQNIVEDRGLTQHVEVILGSGNSEEDMPNPCVEASNGFKDDTFLAFSIPIITLQGSWAILSLPVHAVDATNHSWKSSSFDFL</sequence>
<dbReference type="AlphaFoldDB" id="A0AAD4YX46"/>
<keyword evidence="2" id="KW-1185">Reference proteome</keyword>